<gene>
    <name evidence="2" type="ORF">SAMN05421773_108203</name>
</gene>
<feature type="compositionally biased region" description="Basic and acidic residues" evidence="1">
    <location>
        <begin position="114"/>
        <end position="126"/>
    </location>
</feature>
<dbReference type="EMBL" id="FOLM01000008">
    <property type="protein sequence ID" value="SFD01918.1"/>
    <property type="molecule type" value="Genomic_DNA"/>
</dbReference>
<feature type="region of interest" description="Disordered" evidence="1">
    <location>
        <begin position="104"/>
        <end position="126"/>
    </location>
</feature>
<accession>A0A1I1P2H3</accession>
<dbReference type="OrthoDB" id="4225745at2"/>
<evidence type="ECO:0000256" key="1">
    <source>
        <dbReference type="SAM" id="MobiDB-lite"/>
    </source>
</evidence>
<dbReference type="AlphaFoldDB" id="A0A1I1P2H3"/>
<proteinExistence type="predicted"/>
<evidence type="ECO:0000313" key="2">
    <source>
        <dbReference type="EMBL" id="SFD01918.1"/>
    </source>
</evidence>
<keyword evidence="3" id="KW-1185">Reference proteome</keyword>
<organism evidence="2 3">
    <name type="scientific">Streptomyces aidingensis</name>
    <dbReference type="NCBI Taxonomy" id="910347"/>
    <lineage>
        <taxon>Bacteria</taxon>
        <taxon>Bacillati</taxon>
        <taxon>Actinomycetota</taxon>
        <taxon>Actinomycetes</taxon>
        <taxon>Kitasatosporales</taxon>
        <taxon>Streptomycetaceae</taxon>
        <taxon>Streptomyces</taxon>
    </lineage>
</organism>
<dbReference type="STRING" id="910347.SAMN05421773_108203"/>
<name>A0A1I1P2H3_9ACTN</name>
<dbReference type="Proteomes" id="UP000199207">
    <property type="component" value="Unassembled WGS sequence"/>
</dbReference>
<reference evidence="2 3" key="1">
    <citation type="submission" date="2016-10" db="EMBL/GenBank/DDBJ databases">
        <authorList>
            <person name="de Groot N.N."/>
        </authorList>
    </citation>
    <scope>NUCLEOTIDE SEQUENCE [LARGE SCALE GENOMIC DNA]</scope>
    <source>
        <strain evidence="2 3">CGMCC 4.5739</strain>
    </source>
</reference>
<dbReference type="RefSeq" id="WP_093839571.1">
    <property type="nucleotide sequence ID" value="NZ_FOLM01000008.1"/>
</dbReference>
<protein>
    <submittedName>
        <fullName evidence="2">Uncharacterized protein</fullName>
    </submittedName>
</protein>
<sequence>MDPAQFDGHVRQGPVDTLSLADAARQLDAIARYVAQTRDDLAQREKDGDPPALDAEKALAFAHEAKALSLTDATGETVAVVVSPAVLEVLEDALGLLQGELDRQRGTAAPVTTEELRDQLKGRMTS</sequence>
<evidence type="ECO:0000313" key="3">
    <source>
        <dbReference type="Proteomes" id="UP000199207"/>
    </source>
</evidence>